<dbReference type="CDD" id="cd00761">
    <property type="entry name" value="Glyco_tranf_GTA_type"/>
    <property type="match status" value="1"/>
</dbReference>
<dbReference type="SUPFAM" id="SSF53448">
    <property type="entry name" value="Nucleotide-diphospho-sugar transferases"/>
    <property type="match status" value="1"/>
</dbReference>
<dbReference type="Proteomes" id="UP000032452">
    <property type="component" value="Unassembled WGS sequence"/>
</dbReference>
<organism evidence="2 3">
    <name type="scientific">Aliterella atlantica CENA595</name>
    <dbReference type="NCBI Taxonomy" id="1618023"/>
    <lineage>
        <taxon>Bacteria</taxon>
        <taxon>Bacillati</taxon>
        <taxon>Cyanobacteriota</taxon>
        <taxon>Cyanophyceae</taxon>
        <taxon>Chroococcidiopsidales</taxon>
        <taxon>Aliterellaceae</taxon>
        <taxon>Aliterella</taxon>
    </lineage>
</organism>
<evidence type="ECO:0000313" key="2">
    <source>
        <dbReference type="EMBL" id="KJH72561.1"/>
    </source>
</evidence>
<dbReference type="AlphaFoldDB" id="A0A0D8ZZB1"/>
<reference evidence="2 3" key="1">
    <citation type="submission" date="2015-02" db="EMBL/GenBank/DDBJ databases">
        <title>Draft genome of a novel marine cyanobacterium (Chroococcales) isolated from South Atlantic Ocean.</title>
        <authorList>
            <person name="Rigonato J."/>
            <person name="Alvarenga D.O."/>
            <person name="Branco L.H."/>
            <person name="Varani A.M."/>
            <person name="Brandini F.P."/>
            <person name="Fiore M.F."/>
        </authorList>
    </citation>
    <scope>NUCLEOTIDE SEQUENCE [LARGE SCALE GENOMIC DNA]</scope>
    <source>
        <strain evidence="2 3">CENA595</strain>
    </source>
</reference>
<keyword evidence="3" id="KW-1185">Reference proteome</keyword>
<dbReference type="InterPro" id="IPR029044">
    <property type="entry name" value="Nucleotide-diphossugar_trans"/>
</dbReference>
<evidence type="ECO:0000259" key="1">
    <source>
        <dbReference type="Pfam" id="PF00535"/>
    </source>
</evidence>
<dbReference type="PANTHER" id="PTHR43685:SF2">
    <property type="entry name" value="GLYCOSYLTRANSFERASE 2-LIKE DOMAIN-CONTAINING PROTEIN"/>
    <property type="match status" value="1"/>
</dbReference>
<keyword evidence="2" id="KW-0808">Transferase</keyword>
<dbReference type="OrthoDB" id="450387at2"/>
<dbReference type="PATRIC" id="fig|1618023.3.peg.2221"/>
<dbReference type="Gene3D" id="3.90.550.10">
    <property type="entry name" value="Spore Coat Polysaccharide Biosynthesis Protein SpsA, Chain A"/>
    <property type="match status" value="1"/>
</dbReference>
<proteinExistence type="predicted"/>
<dbReference type="STRING" id="1618023.UH38_05390"/>
<dbReference type="Pfam" id="PF00535">
    <property type="entry name" value="Glycos_transf_2"/>
    <property type="match status" value="1"/>
</dbReference>
<dbReference type="RefSeq" id="WP_045053620.1">
    <property type="nucleotide sequence ID" value="NZ_CAWMDP010000026.1"/>
</dbReference>
<dbReference type="InterPro" id="IPR050834">
    <property type="entry name" value="Glycosyltransf_2"/>
</dbReference>
<dbReference type="PANTHER" id="PTHR43685">
    <property type="entry name" value="GLYCOSYLTRANSFERASE"/>
    <property type="match status" value="1"/>
</dbReference>
<sequence length="313" mass="35346">MQPIISTVIPTRNRPLIVERAVKSALAQTFTEIEVIVVIDGSDACTREVLEEIDDSRLKVIELPVRGGAAAARNAGVSAAVGEWIAFLDDDDEWFPQKLERQIEVAKGSQYELPIVASRLTARSPKGDYIRPRRFLSLSEPISEYLLARNSLFQGEGLIQTSVLLTKKQLLQQVPFRTDLLRHQDWDWLLRASNLAGIGIEFVSEPLAIWYVDEKRNTVSTTSNWRNSLAWIQENKNLVTPRAYSAFIMVEVGAQAAQERAWQEFLPLLSEAILGKPQLIDFLLYFGLWLIPQETRRSIRALLTKQSSSIKSA</sequence>
<dbReference type="GO" id="GO:0016740">
    <property type="term" value="F:transferase activity"/>
    <property type="evidence" value="ECO:0007669"/>
    <property type="project" value="UniProtKB-KW"/>
</dbReference>
<protein>
    <submittedName>
        <fullName evidence="2">Glycosyl transferase</fullName>
    </submittedName>
</protein>
<name>A0A0D8ZZB1_9CYAN</name>
<gene>
    <name evidence="2" type="ORF">UH38_05390</name>
</gene>
<feature type="domain" description="Glycosyltransferase 2-like" evidence="1">
    <location>
        <begin position="6"/>
        <end position="153"/>
    </location>
</feature>
<evidence type="ECO:0000313" key="3">
    <source>
        <dbReference type="Proteomes" id="UP000032452"/>
    </source>
</evidence>
<accession>A0A0D8ZZB1</accession>
<dbReference type="EMBL" id="JYON01000004">
    <property type="protein sequence ID" value="KJH72561.1"/>
    <property type="molecule type" value="Genomic_DNA"/>
</dbReference>
<dbReference type="InterPro" id="IPR001173">
    <property type="entry name" value="Glyco_trans_2-like"/>
</dbReference>
<comment type="caution">
    <text evidence="2">The sequence shown here is derived from an EMBL/GenBank/DDBJ whole genome shotgun (WGS) entry which is preliminary data.</text>
</comment>